<evidence type="ECO:0000259" key="12">
    <source>
        <dbReference type="Pfam" id="PF00593"/>
    </source>
</evidence>
<evidence type="ECO:0000256" key="1">
    <source>
        <dbReference type="ARBA" id="ARBA00004571"/>
    </source>
</evidence>
<gene>
    <name evidence="14" type="ORF">FM042_07940</name>
</gene>
<dbReference type="Pfam" id="PF07715">
    <property type="entry name" value="Plug"/>
    <property type="match status" value="1"/>
</dbReference>
<evidence type="ECO:0000256" key="4">
    <source>
        <dbReference type="ARBA" id="ARBA00022692"/>
    </source>
</evidence>
<dbReference type="AlphaFoldDB" id="A0A552X1K7"/>
<reference evidence="14 15" key="1">
    <citation type="submission" date="2019-07" db="EMBL/GenBank/DDBJ databases">
        <authorList>
            <person name="Yang M."/>
            <person name="Zhao D."/>
            <person name="Xiang H."/>
        </authorList>
    </citation>
    <scope>NUCLEOTIDE SEQUENCE [LARGE SCALE GENOMIC DNA]</scope>
    <source>
        <strain evidence="14 15">IM1326</strain>
    </source>
</reference>
<proteinExistence type="inferred from homology"/>
<feature type="domain" description="TonB-dependent receptor-like beta-barrel" evidence="12">
    <location>
        <begin position="255"/>
        <end position="619"/>
    </location>
</feature>
<dbReference type="InterPro" id="IPR000531">
    <property type="entry name" value="Beta-barrel_TonB"/>
</dbReference>
<comment type="subcellular location">
    <subcellularLocation>
        <location evidence="1">Cell outer membrane</location>
        <topology evidence="1">Multi-pass membrane protein</topology>
    </subcellularLocation>
</comment>
<keyword evidence="9" id="KW-0998">Cell outer membrane</keyword>
<dbReference type="GO" id="GO:0015344">
    <property type="term" value="F:siderophore uptake transmembrane transporter activity"/>
    <property type="evidence" value="ECO:0007669"/>
    <property type="project" value="TreeGrafter"/>
</dbReference>
<evidence type="ECO:0000256" key="3">
    <source>
        <dbReference type="ARBA" id="ARBA00022452"/>
    </source>
</evidence>
<dbReference type="InterPro" id="IPR039426">
    <property type="entry name" value="TonB-dep_rcpt-like"/>
</dbReference>
<dbReference type="Gene3D" id="2.170.130.10">
    <property type="entry name" value="TonB-dependent receptor, plug domain"/>
    <property type="match status" value="1"/>
</dbReference>
<keyword evidence="6" id="KW-0406">Ion transport</keyword>
<dbReference type="Pfam" id="PF00593">
    <property type="entry name" value="TonB_dep_Rec_b-barrel"/>
    <property type="match status" value="1"/>
</dbReference>
<evidence type="ECO:0000313" key="15">
    <source>
        <dbReference type="Proteomes" id="UP000320359"/>
    </source>
</evidence>
<feature type="chain" id="PRO_5021976218" evidence="11">
    <location>
        <begin position="30"/>
        <end position="689"/>
    </location>
</feature>
<evidence type="ECO:0000256" key="5">
    <source>
        <dbReference type="ARBA" id="ARBA00022729"/>
    </source>
</evidence>
<evidence type="ECO:0000256" key="7">
    <source>
        <dbReference type="ARBA" id="ARBA00023077"/>
    </source>
</evidence>
<dbReference type="OrthoDB" id="7622322at2"/>
<dbReference type="PANTHER" id="PTHR30069:SF53">
    <property type="entry name" value="COLICIN I RECEPTOR-RELATED"/>
    <property type="match status" value="1"/>
</dbReference>
<name>A0A552X1K7_9GAMM</name>
<keyword evidence="3" id="KW-1134">Transmembrane beta strand</keyword>
<evidence type="ECO:0000256" key="11">
    <source>
        <dbReference type="SAM" id="SignalP"/>
    </source>
</evidence>
<feature type="domain" description="TonB-dependent receptor plug" evidence="13">
    <location>
        <begin position="45"/>
        <end position="119"/>
    </location>
</feature>
<evidence type="ECO:0000256" key="8">
    <source>
        <dbReference type="ARBA" id="ARBA00023136"/>
    </source>
</evidence>
<comment type="caution">
    <text evidence="14">The sequence shown here is derived from an EMBL/GenBank/DDBJ whole genome shotgun (WGS) entry which is preliminary data.</text>
</comment>
<evidence type="ECO:0000256" key="10">
    <source>
        <dbReference type="RuleBase" id="RU003357"/>
    </source>
</evidence>
<keyword evidence="14" id="KW-0675">Receptor</keyword>
<keyword evidence="5 11" id="KW-0732">Signal</keyword>
<keyword evidence="7 10" id="KW-0798">TonB box</keyword>
<evidence type="ECO:0000256" key="2">
    <source>
        <dbReference type="ARBA" id="ARBA00022448"/>
    </source>
</evidence>
<dbReference type="PANTHER" id="PTHR30069">
    <property type="entry name" value="TONB-DEPENDENT OUTER MEMBRANE RECEPTOR"/>
    <property type="match status" value="1"/>
</dbReference>
<dbReference type="Proteomes" id="UP000320359">
    <property type="component" value="Unassembled WGS sequence"/>
</dbReference>
<dbReference type="InterPro" id="IPR012910">
    <property type="entry name" value="Plug_dom"/>
</dbReference>
<dbReference type="InterPro" id="IPR037066">
    <property type="entry name" value="Plug_dom_sf"/>
</dbReference>
<organism evidence="14 15">
    <name type="scientific">Aliidiomarina halalkaliphila</name>
    <dbReference type="NCBI Taxonomy" id="2593535"/>
    <lineage>
        <taxon>Bacteria</taxon>
        <taxon>Pseudomonadati</taxon>
        <taxon>Pseudomonadota</taxon>
        <taxon>Gammaproteobacteria</taxon>
        <taxon>Alteromonadales</taxon>
        <taxon>Idiomarinaceae</taxon>
        <taxon>Aliidiomarina</taxon>
    </lineage>
</organism>
<keyword evidence="15" id="KW-1185">Reference proteome</keyword>
<dbReference type="EMBL" id="VJWL01000002">
    <property type="protein sequence ID" value="TRW48904.1"/>
    <property type="molecule type" value="Genomic_DNA"/>
</dbReference>
<dbReference type="GO" id="GO:0044718">
    <property type="term" value="P:siderophore transmembrane transport"/>
    <property type="evidence" value="ECO:0007669"/>
    <property type="project" value="TreeGrafter"/>
</dbReference>
<protein>
    <submittedName>
        <fullName evidence="14">TonB-dependent receptor</fullName>
    </submittedName>
</protein>
<comment type="similarity">
    <text evidence="10">Belongs to the TonB-dependent receptor family.</text>
</comment>
<keyword evidence="4" id="KW-0812">Transmembrane</keyword>
<evidence type="ECO:0000259" key="13">
    <source>
        <dbReference type="Pfam" id="PF07715"/>
    </source>
</evidence>
<dbReference type="Gene3D" id="2.40.170.20">
    <property type="entry name" value="TonB-dependent receptor, beta-barrel domain"/>
    <property type="match status" value="1"/>
</dbReference>
<keyword evidence="2" id="KW-0813">Transport</keyword>
<sequence length="689" mass="77459">MKSPFMNLKSFTTLGCALAVSFFSVPALADDTDSQINDGRRIYIAADFERYAPRTALEMLQQVPGFVIREQIQERGLGQATGNVLINGQRMSGKSNEVIGELGRIPVKNVVRIEIVDASTLDVSGLSGQVANVIVKAERINGAYAWRPEFRPYNTDPRLSNFEVSAGGHTGRVEYSLGLDNHSGHGGADGPTVVRNAQGDVIEYRDDQWKSRFNQPRLSGRFVINDLGDSVANINVLYRQIFEHFSEDGTRSGPEMVDRRRELRGDADGYNYELGADYEFPWGPGRLKLIGLTRAMHVESSNQVHMFYADDRPVTGNRFDRTSDESEHIARAEYRLVRDGGEWQFSSEAAFNQLDSTASLFQLQDGQFQPVQLAGATAVVEEKRMEIMAGYNRHLRDNLTLQVNAGGEYSRLEQVGADGMTRHFRRPKGSVSLAWQLSSDTDANIRLQRRVGQLNFFDFLSSVNLNDNVRNSANPNLRPPQLWELESELSTKIGEMGTTTLRAYVHRIDDIVDIIPIGDDGESPGNIDHAWRYGVEWKNTFELASLGWEGGRVDTRFIWQDSRVEDPLTGETRPISRSLENLASIVLRSDPPGSDWGWGMNASYVYEARNVRLTEQGRFWEGPVWASAYLEHRGVFGHTVRATLGNLLGARSMWDRTVYEGRRTDPIAFVEERDRRIGPIFTLSIQGTF</sequence>
<evidence type="ECO:0000313" key="14">
    <source>
        <dbReference type="EMBL" id="TRW48904.1"/>
    </source>
</evidence>
<feature type="signal peptide" evidence="11">
    <location>
        <begin position="1"/>
        <end position="29"/>
    </location>
</feature>
<evidence type="ECO:0000256" key="9">
    <source>
        <dbReference type="ARBA" id="ARBA00023237"/>
    </source>
</evidence>
<dbReference type="SUPFAM" id="SSF56935">
    <property type="entry name" value="Porins"/>
    <property type="match status" value="1"/>
</dbReference>
<dbReference type="GO" id="GO:0009279">
    <property type="term" value="C:cell outer membrane"/>
    <property type="evidence" value="ECO:0007669"/>
    <property type="project" value="UniProtKB-SubCell"/>
</dbReference>
<dbReference type="InterPro" id="IPR036942">
    <property type="entry name" value="Beta-barrel_TonB_sf"/>
</dbReference>
<accession>A0A552X1K7</accession>
<keyword evidence="8 10" id="KW-0472">Membrane</keyword>
<evidence type="ECO:0000256" key="6">
    <source>
        <dbReference type="ARBA" id="ARBA00023065"/>
    </source>
</evidence>